<dbReference type="InterPro" id="IPR008988">
    <property type="entry name" value="Transcriptional_repressor_C"/>
</dbReference>
<dbReference type="RefSeq" id="WP_159750097.1">
    <property type="nucleotide sequence ID" value="NZ_CASSPE010000151.1"/>
</dbReference>
<reference evidence="3 4" key="1">
    <citation type="submission" date="2019-12" db="EMBL/GenBank/DDBJ databases">
        <title>Sporaefaciens musculi gen. nov., sp. nov., a novel bacterium isolated from the caecum of an obese mouse.</title>
        <authorList>
            <person name="Rasmussen T.S."/>
            <person name="Streidl T."/>
            <person name="Hitch T.C.A."/>
            <person name="Wortmann E."/>
            <person name="Deptula P."/>
            <person name="Hansen M."/>
            <person name="Nielsen D.S."/>
            <person name="Clavel T."/>
            <person name="Vogensen F.K."/>
        </authorList>
    </citation>
    <scope>NUCLEOTIDE SEQUENCE [LARGE SCALE GENOMIC DNA]</scope>
    <source>
        <strain evidence="3 4">WCA-9-b2</strain>
    </source>
</reference>
<dbReference type="SMART" id="SM00899">
    <property type="entry name" value="FeoA"/>
    <property type="match status" value="1"/>
</dbReference>
<dbReference type="PANTHER" id="PTHR43151">
    <property type="entry name" value="FEOA FAMILY PROTEIN"/>
    <property type="match status" value="1"/>
</dbReference>
<sequence length="70" mass="7512">MMPLTMLNSGEDAAIKRIGGKDEAKRFLEKLGFTVGEKVKIVSSNHGNVIVQVKASRVAVSKGIANKIMV</sequence>
<dbReference type="InterPro" id="IPR038157">
    <property type="entry name" value="FeoA_core_dom"/>
</dbReference>
<dbReference type="PANTHER" id="PTHR43151:SF1">
    <property type="entry name" value="SSR2333 PROTEIN"/>
    <property type="match status" value="1"/>
</dbReference>
<keyword evidence="4" id="KW-1185">Reference proteome</keyword>
<dbReference type="SUPFAM" id="SSF50037">
    <property type="entry name" value="C-terminal domain of transcriptional repressors"/>
    <property type="match status" value="1"/>
</dbReference>
<dbReference type="AlphaFoldDB" id="A0A7X3SHV0"/>
<accession>A0A7X3SHV0</accession>
<evidence type="ECO:0000313" key="4">
    <source>
        <dbReference type="Proteomes" id="UP000460412"/>
    </source>
</evidence>
<gene>
    <name evidence="3" type="ORF">GN277_04990</name>
</gene>
<evidence type="ECO:0000313" key="3">
    <source>
        <dbReference type="EMBL" id="MXP74757.1"/>
    </source>
</evidence>
<proteinExistence type="predicted"/>
<organism evidence="3 4">
    <name type="scientific">Sporofaciens musculi</name>
    <dbReference type="NCBI Taxonomy" id="2681861"/>
    <lineage>
        <taxon>Bacteria</taxon>
        <taxon>Bacillati</taxon>
        <taxon>Bacillota</taxon>
        <taxon>Clostridia</taxon>
        <taxon>Lachnospirales</taxon>
        <taxon>Lachnospiraceae</taxon>
        <taxon>Sporofaciens</taxon>
    </lineage>
</organism>
<comment type="caution">
    <text evidence="3">The sequence shown here is derived from an EMBL/GenBank/DDBJ whole genome shotgun (WGS) entry which is preliminary data.</text>
</comment>
<name>A0A7X3SHV0_9FIRM</name>
<keyword evidence="1" id="KW-0408">Iron</keyword>
<dbReference type="InterPro" id="IPR007167">
    <property type="entry name" value="Fe-transptr_FeoA-like"/>
</dbReference>
<protein>
    <submittedName>
        <fullName evidence="3">Ferrous iron transport protein A</fullName>
    </submittedName>
</protein>
<dbReference type="Proteomes" id="UP000460412">
    <property type="component" value="Unassembled WGS sequence"/>
</dbReference>
<evidence type="ECO:0000259" key="2">
    <source>
        <dbReference type="SMART" id="SM00899"/>
    </source>
</evidence>
<evidence type="ECO:0000256" key="1">
    <source>
        <dbReference type="ARBA" id="ARBA00023004"/>
    </source>
</evidence>
<dbReference type="Pfam" id="PF04023">
    <property type="entry name" value="FeoA"/>
    <property type="match status" value="1"/>
</dbReference>
<feature type="domain" description="Ferrous iron transporter FeoA-like" evidence="2">
    <location>
        <begin position="2"/>
        <end position="70"/>
    </location>
</feature>
<dbReference type="GO" id="GO:0046914">
    <property type="term" value="F:transition metal ion binding"/>
    <property type="evidence" value="ECO:0007669"/>
    <property type="project" value="InterPro"/>
</dbReference>
<dbReference type="Gene3D" id="2.30.30.90">
    <property type="match status" value="1"/>
</dbReference>
<dbReference type="InterPro" id="IPR053184">
    <property type="entry name" value="FeoA-like"/>
</dbReference>
<dbReference type="EMBL" id="WUQX01000001">
    <property type="protein sequence ID" value="MXP74757.1"/>
    <property type="molecule type" value="Genomic_DNA"/>
</dbReference>